<proteinExistence type="predicted"/>
<evidence type="ECO:0000313" key="2">
    <source>
        <dbReference type="Proteomes" id="UP000292052"/>
    </source>
</evidence>
<evidence type="ECO:0008006" key="3">
    <source>
        <dbReference type="Google" id="ProtNLM"/>
    </source>
</evidence>
<sequence>MYTRGDQINAVEVIMENEPRTSLRRLSQQTDLSVETCRIIVKKELPLYYC</sequence>
<dbReference type="AlphaFoldDB" id="A0A482VCQ5"/>
<gene>
    <name evidence="1" type="ORF">BDFB_014359</name>
</gene>
<name>A0A482VCQ5_ASBVE</name>
<dbReference type="OrthoDB" id="9979538at2759"/>
<dbReference type="EMBL" id="QDEB01114709">
    <property type="protein sequence ID" value="RZB40928.1"/>
    <property type="molecule type" value="Genomic_DNA"/>
</dbReference>
<evidence type="ECO:0000313" key="1">
    <source>
        <dbReference type="EMBL" id="RZB40928.1"/>
    </source>
</evidence>
<keyword evidence="2" id="KW-1185">Reference proteome</keyword>
<reference evidence="1 2" key="1">
    <citation type="submission" date="2017-03" db="EMBL/GenBank/DDBJ databases">
        <title>Genome of the blue death feigning beetle - Asbolus verrucosus.</title>
        <authorList>
            <person name="Rider S.D."/>
        </authorList>
    </citation>
    <scope>NUCLEOTIDE SEQUENCE [LARGE SCALE GENOMIC DNA]</scope>
    <source>
        <strain evidence="1">Butters</strain>
        <tissue evidence="1">Head and leg muscle</tissue>
    </source>
</reference>
<organism evidence="1 2">
    <name type="scientific">Asbolus verrucosus</name>
    <name type="common">Desert ironclad beetle</name>
    <dbReference type="NCBI Taxonomy" id="1661398"/>
    <lineage>
        <taxon>Eukaryota</taxon>
        <taxon>Metazoa</taxon>
        <taxon>Ecdysozoa</taxon>
        <taxon>Arthropoda</taxon>
        <taxon>Hexapoda</taxon>
        <taxon>Insecta</taxon>
        <taxon>Pterygota</taxon>
        <taxon>Neoptera</taxon>
        <taxon>Endopterygota</taxon>
        <taxon>Coleoptera</taxon>
        <taxon>Polyphaga</taxon>
        <taxon>Cucujiformia</taxon>
        <taxon>Tenebrionidae</taxon>
        <taxon>Pimeliinae</taxon>
        <taxon>Asbolus</taxon>
    </lineage>
</organism>
<comment type="caution">
    <text evidence="1">The sequence shown here is derived from an EMBL/GenBank/DDBJ whole genome shotgun (WGS) entry which is preliminary data.</text>
</comment>
<protein>
    <recommendedName>
        <fullName evidence="3">HTH 24 domain containing protein</fullName>
    </recommendedName>
</protein>
<dbReference type="Proteomes" id="UP000292052">
    <property type="component" value="Unassembled WGS sequence"/>
</dbReference>
<accession>A0A482VCQ5</accession>